<keyword evidence="5" id="KW-1185">Reference proteome</keyword>
<dbReference type="Gene3D" id="3.40.630.30">
    <property type="match status" value="1"/>
</dbReference>
<dbReference type="PROSITE" id="PS51186">
    <property type="entry name" value="GNAT"/>
    <property type="match status" value="1"/>
</dbReference>
<protein>
    <submittedName>
        <fullName evidence="4">Ribosomal protein S18 acetylase RimI-like enzyme</fullName>
    </submittedName>
</protein>
<name>A0A560GP57_9PROT</name>
<dbReference type="GO" id="GO:0016747">
    <property type="term" value="F:acyltransferase activity, transferring groups other than amino-acyl groups"/>
    <property type="evidence" value="ECO:0007669"/>
    <property type="project" value="InterPro"/>
</dbReference>
<dbReference type="Pfam" id="PF00583">
    <property type="entry name" value="Acetyltransf_1"/>
    <property type="match status" value="1"/>
</dbReference>
<keyword evidence="2" id="KW-0012">Acyltransferase</keyword>
<evidence type="ECO:0000256" key="1">
    <source>
        <dbReference type="ARBA" id="ARBA00022679"/>
    </source>
</evidence>
<dbReference type="CDD" id="cd04301">
    <property type="entry name" value="NAT_SF"/>
    <property type="match status" value="1"/>
</dbReference>
<evidence type="ECO:0000256" key="2">
    <source>
        <dbReference type="ARBA" id="ARBA00023315"/>
    </source>
</evidence>
<keyword evidence="1" id="KW-0808">Transferase</keyword>
<feature type="domain" description="N-acetyltransferase" evidence="3">
    <location>
        <begin position="3"/>
        <end position="157"/>
    </location>
</feature>
<proteinExistence type="predicted"/>
<dbReference type="InterPro" id="IPR050832">
    <property type="entry name" value="Bact_Acetyltransf"/>
</dbReference>
<evidence type="ECO:0000259" key="3">
    <source>
        <dbReference type="PROSITE" id="PS51186"/>
    </source>
</evidence>
<evidence type="ECO:0000313" key="4">
    <source>
        <dbReference type="EMBL" id="TWB35787.1"/>
    </source>
</evidence>
<dbReference type="InterPro" id="IPR016181">
    <property type="entry name" value="Acyl_CoA_acyltransferase"/>
</dbReference>
<dbReference type="EMBL" id="VITR01000019">
    <property type="protein sequence ID" value="TWB35787.1"/>
    <property type="molecule type" value="Genomic_DNA"/>
</dbReference>
<keyword evidence="4" id="KW-0687">Ribonucleoprotein</keyword>
<gene>
    <name evidence="4" type="ORF">FBZ90_11972</name>
</gene>
<reference evidence="4 5" key="1">
    <citation type="submission" date="2019-06" db="EMBL/GenBank/DDBJ databases">
        <title>Genomic Encyclopedia of Type Strains, Phase IV (KMG-V): Genome sequencing to study the core and pangenomes of soil and plant-associated prokaryotes.</title>
        <authorList>
            <person name="Whitman W."/>
        </authorList>
    </citation>
    <scope>NUCLEOTIDE SEQUENCE [LARGE SCALE GENOMIC DNA]</scope>
    <source>
        <strain evidence="4 5">BR 11622</strain>
    </source>
</reference>
<dbReference type="SUPFAM" id="SSF55729">
    <property type="entry name" value="Acyl-CoA N-acyltransferases (Nat)"/>
    <property type="match status" value="1"/>
</dbReference>
<dbReference type="Proteomes" id="UP000315751">
    <property type="component" value="Unassembled WGS sequence"/>
</dbReference>
<keyword evidence="4" id="KW-0689">Ribosomal protein</keyword>
<comment type="caution">
    <text evidence="4">The sequence shown here is derived from an EMBL/GenBank/DDBJ whole genome shotgun (WGS) entry which is preliminary data.</text>
</comment>
<organism evidence="4 5">
    <name type="scientific">Nitrospirillum amazonense</name>
    <dbReference type="NCBI Taxonomy" id="28077"/>
    <lineage>
        <taxon>Bacteria</taxon>
        <taxon>Pseudomonadati</taxon>
        <taxon>Pseudomonadota</taxon>
        <taxon>Alphaproteobacteria</taxon>
        <taxon>Rhodospirillales</taxon>
        <taxon>Azospirillaceae</taxon>
        <taxon>Nitrospirillum</taxon>
    </lineage>
</organism>
<accession>A0A560GP57</accession>
<evidence type="ECO:0000313" key="5">
    <source>
        <dbReference type="Proteomes" id="UP000315751"/>
    </source>
</evidence>
<sequence>MALTHRPLTPDDLDLVCRHRSAMFRDSGRPEAAIAAMEAPFRTWLAPRLADGRYFGFALTDADGAVVAGIGLMEVDWPPHPSHAEEARRGYVLNVYVEPGHRRQGLARRLMALAESAFRERGIAYAVLHATAAGRPLYEQAGWAPTTEMAKALTGLP</sequence>
<dbReference type="InterPro" id="IPR000182">
    <property type="entry name" value="GNAT_dom"/>
</dbReference>
<dbReference type="PANTHER" id="PTHR43877">
    <property type="entry name" value="AMINOALKYLPHOSPHONATE N-ACETYLTRANSFERASE-RELATED-RELATED"/>
    <property type="match status" value="1"/>
</dbReference>
<dbReference type="AlphaFoldDB" id="A0A560GP57"/>
<dbReference type="GO" id="GO:0005840">
    <property type="term" value="C:ribosome"/>
    <property type="evidence" value="ECO:0007669"/>
    <property type="project" value="UniProtKB-KW"/>
</dbReference>
<dbReference type="OrthoDB" id="8453373at2"/>
<dbReference type="RefSeq" id="WP_145735903.1">
    <property type="nucleotide sequence ID" value="NZ_VITR01000019.1"/>
</dbReference>